<evidence type="ECO:0000256" key="1">
    <source>
        <dbReference type="ARBA" id="ARBA00023161"/>
    </source>
</evidence>
<feature type="region of interest" description="Disordered" evidence="2">
    <location>
        <begin position="531"/>
        <end position="700"/>
    </location>
</feature>
<feature type="region of interest" description="Disordered" evidence="2">
    <location>
        <begin position="766"/>
        <end position="810"/>
    </location>
</feature>
<evidence type="ECO:0000313" key="6">
    <source>
        <dbReference type="Proteomes" id="UP001075354"/>
    </source>
</evidence>
<evidence type="ECO:0008006" key="7">
    <source>
        <dbReference type="Google" id="ProtNLM"/>
    </source>
</evidence>
<feature type="compositionally biased region" description="Low complexity" evidence="2">
    <location>
        <begin position="544"/>
        <end position="562"/>
    </location>
</feature>
<reference evidence="5" key="1">
    <citation type="submission" date="2022-12" db="EMBL/GenBank/DDBJ databases">
        <title>Chromosome-level genome assembly of the bean flower thrips Megalurothrips usitatus.</title>
        <authorList>
            <person name="Ma L."/>
            <person name="Liu Q."/>
            <person name="Li H."/>
            <person name="Cai W."/>
        </authorList>
    </citation>
    <scope>NUCLEOTIDE SEQUENCE</scope>
    <source>
        <strain evidence="5">Cailab_2022a</strain>
    </source>
</reference>
<evidence type="ECO:0000259" key="4">
    <source>
        <dbReference type="Pfam" id="PF10374"/>
    </source>
</evidence>
<gene>
    <name evidence="5" type="ORF">ONE63_003981</name>
</gene>
<evidence type="ECO:0000313" key="5">
    <source>
        <dbReference type="EMBL" id="KAJ1520901.1"/>
    </source>
</evidence>
<dbReference type="Pfam" id="PF10374">
    <property type="entry name" value="EST1"/>
    <property type="match status" value="1"/>
</dbReference>
<feature type="region of interest" description="Disordered" evidence="2">
    <location>
        <begin position="910"/>
        <end position="973"/>
    </location>
</feature>
<dbReference type="GO" id="GO:0005697">
    <property type="term" value="C:telomerase holoenzyme complex"/>
    <property type="evidence" value="ECO:0007669"/>
    <property type="project" value="TreeGrafter"/>
</dbReference>
<dbReference type="GO" id="GO:0000184">
    <property type="term" value="P:nuclear-transcribed mRNA catabolic process, nonsense-mediated decay"/>
    <property type="evidence" value="ECO:0007669"/>
    <property type="project" value="UniProtKB-KW"/>
</dbReference>
<organism evidence="5 6">
    <name type="scientific">Megalurothrips usitatus</name>
    <name type="common">bean blossom thrips</name>
    <dbReference type="NCBI Taxonomy" id="439358"/>
    <lineage>
        <taxon>Eukaryota</taxon>
        <taxon>Metazoa</taxon>
        <taxon>Ecdysozoa</taxon>
        <taxon>Arthropoda</taxon>
        <taxon>Hexapoda</taxon>
        <taxon>Insecta</taxon>
        <taxon>Pterygota</taxon>
        <taxon>Neoptera</taxon>
        <taxon>Paraneoptera</taxon>
        <taxon>Thysanoptera</taxon>
        <taxon>Terebrantia</taxon>
        <taxon>Thripoidea</taxon>
        <taxon>Thripidae</taxon>
        <taxon>Megalurothrips</taxon>
    </lineage>
</organism>
<feature type="compositionally biased region" description="Basic and acidic residues" evidence="2">
    <location>
        <begin position="916"/>
        <end position="928"/>
    </location>
</feature>
<dbReference type="InterPro" id="IPR019458">
    <property type="entry name" value="Est1-like_N"/>
</dbReference>
<feature type="domain" description="Telomerase activating protein Est1-like N-terminal" evidence="4">
    <location>
        <begin position="58"/>
        <end position="171"/>
    </location>
</feature>
<feature type="compositionally biased region" description="Basic and acidic residues" evidence="2">
    <location>
        <begin position="955"/>
        <end position="964"/>
    </location>
</feature>
<dbReference type="Proteomes" id="UP001075354">
    <property type="component" value="Chromosome 14"/>
</dbReference>
<keyword evidence="1" id="KW-0866">Nonsense-mediated mRNA decay</keyword>
<sequence length="973" mass="107225">MGLNDAVQALKKADVLKEKVDSCCDLLNDGDAWVWQQQLQRIYQQVLLQDLEYALDCKVEQDLWNYGFKNYIGILQNMVKDKKNPKRTESQAMLTWCLEAASGFYLTLLQEICSAFDLDLSCRRRDSVYGISDTYNTAANRLIQPNTTSCSYICQHCLVHLGDIARYRNQNRQAESFYRHAVQLSPHSGQPYNQLALLDSSRGDRLGTVFHYVRSVAVKHPFPAAATNLKRMFGRFAEDQLNLDGRSKLSVQEYVALFLKFHGLLYLGADLTACNRTIRLLTDTLTAQVATESFTSRKLVQMLAVNLHALHRAQGNLFPVENDKSWGKQNHPASQFSANQKQAKSLILDLMAGSLSALLLPVYTIRESEALLEYFALPAIKLTLDWIRLEPAVLNDQAFTSRLQIWPSLCKLLNGLQQLLSSIDQSNKYASIPLPEDRELHGFLPLSKAMQELRFNCEDTKVDTPELIRLRASRLVHFGVWLSKQEEISVISSREIPSSEGSSNTCWSFGAIVSGQAPSSELIRELEQLSLGVGQSPQQPSPSPSDAGSWGGSSTSTPGGAVSPPPPPIPPVILEQIAPLPEKRTGILKPQGSLEKSRERDLLEAEDGGLTVGSGRRGPRQNIAMQTILRKGVTLAPETDVKQVSFKTPSPTAFDHGDSWGSPKPTVTSHQSQSPASMPPPAAFSQPPPPLQQLQQQAQARVVHVPPPPLYPLPPMSVPPPNIRPNLMGVPGHNFSTPETAMQMRSSYGAWQEEGHVPALASESSHRNAWWPGQGPQEQRGQNRNPQMNAFNGAANWGPVHPNQQQPFQRPLSHPIQQAHNVMQSQSQPSHLQAALMQLPPPLSDLQSARPQPQLYPPHSGQLPRQHESQLHQVYVQEKCGESTSNAQGFSPYSLFSANNWLSPAISPGRGGVEAVGKENAESVKDECDQSGGNGSAIMGAQSLWSGPGPSPLERLLEQQKQLREGPSPKSGT</sequence>
<dbReference type="InterPro" id="IPR018834">
    <property type="entry name" value="DNA/RNA-bd_Est1-type"/>
</dbReference>
<dbReference type="PANTHER" id="PTHR15696">
    <property type="entry name" value="SMG-7 SUPPRESSOR WITH MORPHOLOGICAL EFFECT ON GENITALIA PROTEIN 7"/>
    <property type="match status" value="1"/>
</dbReference>
<dbReference type="GO" id="GO:0070034">
    <property type="term" value="F:telomerase RNA binding"/>
    <property type="evidence" value="ECO:0007669"/>
    <property type="project" value="TreeGrafter"/>
</dbReference>
<accession>A0AAV7X5H5</accession>
<dbReference type="EMBL" id="JAPTSV010000014">
    <property type="protein sequence ID" value="KAJ1520901.1"/>
    <property type="molecule type" value="Genomic_DNA"/>
</dbReference>
<evidence type="ECO:0000259" key="3">
    <source>
        <dbReference type="Pfam" id="PF10373"/>
    </source>
</evidence>
<name>A0AAV7X5H5_9NEOP</name>
<protein>
    <recommendedName>
        <fullName evidence="7">Protein SMG7-like</fullName>
    </recommendedName>
</protein>
<evidence type="ECO:0000256" key="2">
    <source>
        <dbReference type="SAM" id="MobiDB-lite"/>
    </source>
</evidence>
<feature type="region of interest" description="Disordered" evidence="2">
    <location>
        <begin position="842"/>
        <end position="867"/>
    </location>
</feature>
<feature type="compositionally biased region" description="Polar residues" evidence="2">
    <location>
        <begin position="776"/>
        <end position="790"/>
    </location>
</feature>
<dbReference type="PANTHER" id="PTHR15696:SF5">
    <property type="entry name" value="NONSENSE-MEDIATED MRNA DECAY FACTOR SMG7"/>
    <property type="match status" value="1"/>
</dbReference>
<dbReference type="SUPFAM" id="SSF48452">
    <property type="entry name" value="TPR-like"/>
    <property type="match status" value="1"/>
</dbReference>
<comment type="caution">
    <text evidence="5">The sequence shown here is derived from an EMBL/GenBank/DDBJ whole genome shotgun (WGS) entry which is preliminary data.</text>
</comment>
<dbReference type="Gene3D" id="1.25.40.10">
    <property type="entry name" value="Tetratricopeptide repeat domain"/>
    <property type="match status" value="1"/>
</dbReference>
<keyword evidence="6" id="KW-1185">Reference proteome</keyword>
<dbReference type="Pfam" id="PF10373">
    <property type="entry name" value="EST1_DNA_bind"/>
    <property type="match status" value="1"/>
</dbReference>
<feature type="domain" description="DNA/RNA-binding" evidence="3">
    <location>
        <begin position="174"/>
        <end position="448"/>
    </location>
</feature>
<feature type="compositionally biased region" description="Pro residues" evidence="2">
    <location>
        <begin position="677"/>
        <end position="691"/>
    </location>
</feature>
<dbReference type="AlphaFoldDB" id="A0AAV7X5H5"/>
<dbReference type="InterPro" id="IPR011990">
    <property type="entry name" value="TPR-like_helical_dom_sf"/>
</dbReference>
<dbReference type="GO" id="GO:0042162">
    <property type="term" value="F:telomeric DNA binding"/>
    <property type="evidence" value="ECO:0007669"/>
    <property type="project" value="TreeGrafter"/>
</dbReference>
<proteinExistence type="predicted"/>
<dbReference type="InterPro" id="IPR045153">
    <property type="entry name" value="Est1/Ebs1-like"/>
</dbReference>